<proteinExistence type="predicted"/>
<dbReference type="Pfam" id="PF13320">
    <property type="entry name" value="GH123_cat"/>
    <property type="match status" value="1"/>
</dbReference>
<sequence>MTFSAGLFDELTPCYPDTEAGTGKTEYRTAGANGTYAGVNILLDGLTPGIPVSVEVEGENTAYKLFRMIPVPVEVNTGAKQRTEYLKNDRNENVIRRAPFFVYDALEPVYNIVMADMTTMAFSFKSIIEYCRQKRTQEWKFRITHGKESRELTFYVDQYPYTVKKAGKDTHKFVTWFSLDEIAQCHHVQKWSPEFEAILERYLRAAAFARQNMMAISPADCFDVCEDGVKLNEAHFSMLVRTAQKAGMYYFEGGALTCRESNFCDDDAFYQSLDHEHIQNSDEVAEQFKRKAFDDFDNGVHALDCLTHKRADSAEGRAVIASMAGQLYAAIQKYGLTERWMQSALDEPNDALCSVYREITSIIRREMPGVPILEPVLPTEKLEGALDVWCPSIDVYENNRAFFDAQAEKGDRLFVYTCLTPGGNYLNRLLDLERLRIVYFGWAPAKYPNLEGYLHWGANQYMGMDPYKRTCYTFSEQALEFHPKRAMFLPGGDTCMLYPGYREALISVRSEAHRIGFEDLCMLEALKEKAPEAAEKIVEKVFRGYCDFEKSVERYREARRELLEAVTEEAG</sequence>
<reference evidence="2" key="1">
    <citation type="journal article" date="2021" name="PeerJ">
        <title>Extensive microbial diversity within the chicken gut microbiome revealed by metagenomics and culture.</title>
        <authorList>
            <person name="Gilroy R."/>
            <person name="Ravi A."/>
            <person name="Getino M."/>
            <person name="Pursley I."/>
            <person name="Horton D.L."/>
            <person name="Alikhan N.F."/>
            <person name="Baker D."/>
            <person name="Gharbi K."/>
            <person name="Hall N."/>
            <person name="Watson M."/>
            <person name="Adriaenssens E.M."/>
            <person name="Foster-Nyarko E."/>
            <person name="Jarju S."/>
            <person name="Secka A."/>
            <person name="Antonio M."/>
            <person name="Oren A."/>
            <person name="Chaudhuri R.R."/>
            <person name="La Ragione R."/>
            <person name="Hildebrand F."/>
            <person name="Pallen M.J."/>
        </authorList>
    </citation>
    <scope>NUCLEOTIDE SEQUENCE</scope>
    <source>
        <strain evidence="2">ChiBcec1-1630</strain>
    </source>
</reference>
<gene>
    <name evidence="2" type="ORF">H9926_10645</name>
</gene>
<protein>
    <submittedName>
        <fullName evidence="2">DUF4091 domain-containing protein</fullName>
    </submittedName>
</protein>
<dbReference type="EMBL" id="DWVS01000273">
    <property type="protein sequence ID" value="HJC88459.1"/>
    <property type="molecule type" value="Genomic_DNA"/>
</dbReference>
<dbReference type="Proteomes" id="UP000823922">
    <property type="component" value="Unassembled WGS sequence"/>
</dbReference>
<name>A0A9D2QLU5_9FIRM</name>
<evidence type="ECO:0000259" key="1">
    <source>
        <dbReference type="Pfam" id="PF13320"/>
    </source>
</evidence>
<dbReference type="AlphaFoldDB" id="A0A9D2QLU5"/>
<feature type="domain" description="Glycoside hydrolase 123 catalytic" evidence="1">
    <location>
        <begin position="176"/>
        <end position="524"/>
    </location>
</feature>
<organism evidence="2 3">
    <name type="scientific">Candidatus Eisenbergiella intestinigallinarum</name>
    <dbReference type="NCBI Taxonomy" id="2838549"/>
    <lineage>
        <taxon>Bacteria</taxon>
        <taxon>Bacillati</taxon>
        <taxon>Bacillota</taxon>
        <taxon>Clostridia</taxon>
        <taxon>Lachnospirales</taxon>
        <taxon>Lachnospiraceae</taxon>
        <taxon>Eisenbergiella</taxon>
    </lineage>
</organism>
<reference evidence="2" key="2">
    <citation type="submission" date="2021-04" db="EMBL/GenBank/DDBJ databases">
        <authorList>
            <person name="Gilroy R."/>
        </authorList>
    </citation>
    <scope>NUCLEOTIDE SEQUENCE</scope>
    <source>
        <strain evidence="2">ChiBcec1-1630</strain>
    </source>
</reference>
<accession>A0A9D2QLU5</accession>
<evidence type="ECO:0000313" key="2">
    <source>
        <dbReference type="EMBL" id="HJC88459.1"/>
    </source>
</evidence>
<comment type="caution">
    <text evidence="2">The sequence shown here is derived from an EMBL/GenBank/DDBJ whole genome shotgun (WGS) entry which is preliminary data.</text>
</comment>
<evidence type="ECO:0000313" key="3">
    <source>
        <dbReference type="Proteomes" id="UP000823922"/>
    </source>
</evidence>
<dbReference type="InterPro" id="IPR025150">
    <property type="entry name" value="GH123_cat"/>
</dbReference>